<gene>
    <name evidence="3" type="ORF">BSTOLATCC_MIC52321</name>
</gene>
<evidence type="ECO:0000256" key="1">
    <source>
        <dbReference type="ARBA" id="ARBA00022801"/>
    </source>
</evidence>
<dbReference type="GO" id="GO:0005764">
    <property type="term" value="C:lysosome"/>
    <property type="evidence" value="ECO:0007669"/>
    <property type="project" value="TreeGrafter"/>
</dbReference>
<keyword evidence="2" id="KW-0732">Signal</keyword>
<evidence type="ECO:0008006" key="5">
    <source>
        <dbReference type="Google" id="ProtNLM"/>
    </source>
</evidence>
<organism evidence="3 4">
    <name type="scientific">Blepharisma stoltei</name>
    <dbReference type="NCBI Taxonomy" id="1481888"/>
    <lineage>
        <taxon>Eukaryota</taxon>
        <taxon>Sar</taxon>
        <taxon>Alveolata</taxon>
        <taxon>Ciliophora</taxon>
        <taxon>Postciliodesmatophora</taxon>
        <taxon>Heterotrichea</taxon>
        <taxon>Heterotrichida</taxon>
        <taxon>Blepharismidae</taxon>
        <taxon>Blepharisma</taxon>
    </lineage>
</organism>
<dbReference type="EMBL" id="CAJZBQ010000052">
    <property type="protein sequence ID" value="CAG9330912.1"/>
    <property type="molecule type" value="Genomic_DNA"/>
</dbReference>
<comment type="caution">
    <text evidence="3">The sequence shown here is derived from an EMBL/GenBank/DDBJ whole genome shotgun (WGS) entry which is preliminary data.</text>
</comment>
<feature type="chain" id="PRO_5043515906" description="Palmitoyl-protein thioesterase" evidence="2">
    <location>
        <begin position="21"/>
        <end position="420"/>
    </location>
</feature>
<accession>A0AAU9K225</accession>
<proteinExistence type="predicted"/>
<reference evidence="3" key="1">
    <citation type="submission" date="2021-09" db="EMBL/GenBank/DDBJ databases">
        <authorList>
            <consortium name="AG Swart"/>
            <person name="Singh M."/>
            <person name="Singh A."/>
            <person name="Seah K."/>
            <person name="Emmerich C."/>
        </authorList>
    </citation>
    <scope>NUCLEOTIDE SEQUENCE</scope>
    <source>
        <strain evidence="3">ATCC30299</strain>
    </source>
</reference>
<evidence type="ECO:0000313" key="3">
    <source>
        <dbReference type="EMBL" id="CAG9330912.1"/>
    </source>
</evidence>
<dbReference type="PANTHER" id="PTHR11247">
    <property type="entry name" value="PALMITOYL-PROTEIN THIOESTERASE/DOLICHYLDIPHOSPHATASE 1"/>
    <property type="match status" value="1"/>
</dbReference>
<sequence length="420" mass="47788">MKALIFLTVWSLAFLEKTLYNQFLTGILEGADLISKLDAENCLYSRTLVTQDKKFSIDWNNLIQDLTEMSIYCKFQEALKPLKNLKTSENMMARTYKRFEEAKAKNQFPVSSNITNFGKSLGSWLSQYIRMASPYAFKFSYNPSDVSIYIKAAKAPLPIAYFHGINGACKDESYKEWENYLRKQLGVYIRCIEIGDGASSSIFMSMTDQTNEACTKIKADYHYKGKFNLIGISQGGIIARGVLQKCAGLKVNNLITIGSPNMGINKFPNCEVGIKCYLYNKAAILGAYSAAFQALGPGGYFKDQYQYETYLKESSFLADLNNERKIKKEYTDLYLALGYFVQIYFSKDATVIPKESEIFGYFAIDSEIMQPYNETLNYVNNYLGAKTMDSQGKIVRTTIDSEHCNMTHEEVNKYLIPYLL</sequence>
<feature type="signal peptide" evidence="2">
    <location>
        <begin position="1"/>
        <end position="20"/>
    </location>
</feature>
<dbReference type="GO" id="GO:0016790">
    <property type="term" value="F:thiolester hydrolase activity"/>
    <property type="evidence" value="ECO:0007669"/>
    <property type="project" value="TreeGrafter"/>
</dbReference>
<dbReference type="Gene3D" id="3.40.50.1820">
    <property type="entry name" value="alpha/beta hydrolase"/>
    <property type="match status" value="1"/>
</dbReference>
<dbReference type="PANTHER" id="PTHR11247:SF8">
    <property type="entry name" value="PALMITOYL-PROTEIN THIOESTERASE 1"/>
    <property type="match status" value="1"/>
</dbReference>
<protein>
    <recommendedName>
        <fullName evidence="5">Palmitoyl-protein thioesterase</fullName>
    </recommendedName>
</protein>
<evidence type="ECO:0000256" key="2">
    <source>
        <dbReference type="SAM" id="SignalP"/>
    </source>
</evidence>
<evidence type="ECO:0000313" key="4">
    <source>
        <dbReference type="Proteomes" id="UP001162131"/>
    </source>
</evidence>
<dbReference type="Proteomes" id="UP001162131">
    <property type="component" value="Unassembled WGS sequence"/>
</dbReference>
<keyword evidence="4" id="KW-1185">Reference proteome</keyword>
<keyword evidence="1" id="KW-0378">Hydrolase</keyword>
<name>A0AAU9K225_9CILI</name>
<dbReference type="Pfam" id="PF02089">
    <property type="entry name" value="Palm_thioest"/>
    <property type="match status" value="1"/>
</dbReference>
<dbReference type="InterPro" id="IPR029058">
    <property type="entry name" value="AB_hydrolase_fold"/>
</dbReference>
<dbReference type="SUPFAM" id="SSF53474">
    <property type="entry name" value="alpha/beta-Hydrolases"/>
    <property type="match status" value="1"/>
</dbReference>
<dbReference type="AlphaFoldDB" id="A0AAU9K225"/>